<accession>A0ABS7FXT9</accession>
<gene>
    <name evidence="2" type="ORF">K1Y72_22045</name>
</gene>
<keyword evidence="1" id="KW-0472">Membrane</keyword>
<dbReference type="Pfam" id="PF05437">
    <property type="entry name" value="AzlD"/>
    <property type="match status" value="1"/>
</dbReference>
<evidence type="ECO:0000256" key="1">
    <source>
        <dbReference type="SAM" id="Phobius"/>
    </source>
</evidence>
<evidence type="ECO:0000313" key="2">
    <source>
        <dbReference type="EMBL" id="MBW8485081.1"/>
    </source>
</evidence>
<organism evidence="2 3">
    <name type="scientific">Actinomadura parmotrematis</name>
    <dbReference type="NCBI Taxonomy" id="2864039"/>
    <lineage>
        <taxon>Bacteria</taxon>
        <taxon>Bacillati</taxon>
        <taxon>Actinomycetota</taxon>
        <taxon>Actinomycetes</taxon>
        <taxon>Streptosporangiales</taxon>
        <taxon>Thermomonosporaceae</taxon>
        <taxon>Actinomadura</taxon>
    </lineage>
</organism>
<sequence>MTLLAVLALAAGTYAFRVAGPLLAGRVTVPPRAERLLTAATAVLLAALVATSALLEGHAFAGWARPAGVAVAAALAWRCAPFPAIVLAAAATTALLRLAGVP</sequence>
<keyword evidence="3" id="KW-1185">Reference proteome</keyword>
<reference evidence="2 3" key="1">
    <citation type="submission" date="2021-07" db="EMBL/GenBank/DDBJ databases">
        <title>Actinomadura sp. PM05-2 isolated from lichen.</title>
        <authorList>
            <person name="Somphong A."/>
            <person name="Phongsopitanun W."/>
            <person name="Tanasupawat S."/>
            <person name="Peongsungnone V."/>
        </authorList>
    </citation>
    <scope>NUCLEOTIDE SEQUENCE [LARGE SCALE GENOMIC DNA]</scope>
    <source>
        <strain evidence="2 3">PM05-2</strain>
    </source>
</reference>
<name>A0ABS7FXT9_9ACTN</name>
<dbReference type="Proteomes" id="UP000774570">
    <property type="component" value="Unassembled WGS sequence"/>
</dbReference>
<keyword evidence="1" id="KW-1133">Transmembrane helix</keyword>
<protein>
    <submittedName>
        <fullName evidence="2">AzlD domain-containing protein</fullName>
    </submittedName>
</protein>
<keyword evidence="1" id="KW-0812">Transmembrane</keyword>
<feature type="transmembrane region" description="Helical" evidence="1">
    <location>
        <begin position="75"/>
        <end position="96"/>
    </location>
</feature>
<dbReference type="EMBL" id="JAIBOA010000014">
    <property type="protein sequence ID" value="MBW8485081.1"/>
    <property type="molecule type" value="Genomic_DNA"/>
</dbReference>
<dbReference type="InterPro" id="IPR008407">
    <property type="entry name" value="Brnchd-chn_aa_trnsp_AzlD"/>
</dbReference>
<comment type="caution">
    <text evidence="2">The sequence shown here is derived from an EMBL/GenBank/DDBJ whole genome shotgun (WGS) entry which is preliminary data.</text>
</comment>
<dbReference type="RefSeq" id="WP_220168308.1">
    <property type="nucleotide sequence ID" value="NZ_JAIBOA010000014.1"/>
</dbReference>
<proteinExistence type="predicted"/>
<evidence type="ECO:0000313" key="3">
    <source>
        <dbReference type="Proteomes" id="UP000774570"/>
    </source>
</evidence>
<feature type="transmembrane region" description="Helical" evidence="1">
    <location>
        <begin position="39"/>
        <end position="63"/>
    </location>
</feature>